<comment type="caution">
    <text evidence="4">The sequence shown here is derived from an EMBL/GenBank/DDBJ whole genome shotgun (WGS) entry which is preliminary data.</text>
</comment>
<dbReference type="Pfam" id="PF07589">
    <property type="entry name" value="PEP-CTERM"/>
    <property type="match status" value="1"/>
</dbReference>
<keyword evidence="1" id="KW-1133">Transmembrane helix</keyword>
<evidence type="ECO:0000259" key="3">
    <source>
        <dbReference type="Pfam" id="PF07589"/>
    </source>
</evidence>
<organism evidence="4 5">
    <name type="scientific">Duganella guangzhouensis</name>
    <dbReference type="NCBI Taxonomy" id="2666084"/>
    <lineage>
        <taxon>Bacteria</taxon>
        <taxon>Pseudomonadati</taxon>
        <taxon>Pseudomonadota</taxon>
        <taxon>Betaproteobacteria</taxon>
        <taxon>Burkholderiales</taxon>
        <taxon>Oxalobacteraceae</taxon>
        <taxon>Telluria group</taxon>
        <taxon>Duganella</taxon>
    </lineage>
</organism>
<dbReference type="InterPro" id="IPR017756">
    <property type="entry name" value="TM_Gly-Cys-Arg_CS"/>
</dbReference>
<dbReference type="EMBL" id="WKJK01000001">
    <property type="protein sequence ID" value="MRW88610.1"/>
    <property type="molecule type" value="Genomic_DNA"/>
</dbReference>
<protein>
    <submittedName>
        <fullName evidence="4">PEPxxWA-CTERM sorting domain-containing protein</fullName>
    </submittedName>
</protein>
<accession>A0A6I2KTI0</accession>
<dbReference type="NCBIfam" id="NF038126">
    <property type="entry name" value="PEP_CTERM_FxDxF"/>
    <property type="match status" value="1"/>
</dbReference>
<dbReference type="NCBIfam" id="TIGR03382">
    <property type="entry name" value="GC_trans_RRR"/>
    <property type="match status" value="1"/>
</dbReference>
<keyword evidence="5" id="KW-1185">Reference proteome</keyword>
<evidence type="ECO:0000256" key="1">
    <source>
        <dbReference type="SAM" id="Phobius"/>
    </source>
</evidence>
<dbReference type="Proteomes" id="UP000433309">
    <property type="component" value="Unassembled WGS sequence"/>
</dbReference>
<evidence type="ECO:0000313" key="5">
    <source>
        <dbReference type="Proteomes" id="UP000433309"/>
    </source>
</evidence>
<feature type="domain" description="Ice-binding protein C-terminal" evidence="3">
    <location>
        <begin position="142"/>
        <end position="166"/>
    </location>
</feature>
<feature type="transmembrane region" description="Helical" evidence="1">
    <location>
        <begin position="112"/>
        <end position="135"/>
    </location>
</feature>
<keyword evidence="1" id="KW-0812">Transmembrane</keyword>
<reference evidence="4 5" key="1">
    <citation type="submission" date="2019-11" db="EMBL/GenBank/DDBJ databases">
        <title>Novel species isolated from a subtropical stream in China.</title>
        <authorList>
            <person name="Lu H."/>
        </authorList>
    </citation>
    <scope>NUCLEOTIDE SEQUENCE [LARGE SCALE GENOMIC DNA]</scope>
    <source>
        <strain evidence="4 5">FT80W</strain>
    </source>
</reference>
<evidence type="ECO:0000256" key="2">
    <source>
        <dbReference type="SAM" id="SignalP"/>
    </source>
</evidence>
<evidence type="ECO:0000313" key="4">
    <source>
        <dbReference type="EMBL" id="MRW88610.1"/>
    </source>
</evidence>
<feature type="signal peptide" evidence="2">
    <location>
        <begin position="1"/>
        <end position="22"/>
    </location>
</feature>
<name>A0A6I2KTI0_9BURK</name>
<dbReference type="NCBIfam" id="NF035944">
    <property type="entry name" value="PEPxxWA-CTERM"/>
    <property type="match status" value="1"/>
</dbReference>
<gene>
    <name evidence="4" type="ORF">GJ699_01265</name>
</gene>
<dbReference type="AlphaFoldDB" id="A0A6I2KTI0"/>
<dbReference type="InterPro" id="IPR013424">
    <property type="entry name" value="Ice-binding_C"/>
</dbReference>
<keyword evidence="1" id="KW-0472">Membrane</keyword>
<proteinExistence type="predicted"/>
<feature type="transmembrane region" description="Helical" evidence="1">
    <location>
        <begin position="147"/>
        <end position="163"/>
    </location>
</feature>
<feature type="chain" id="PRO_5026103728" evidence="2">
    <location>
        <begin position="23"/>
        <end position="170"/>
    </location>
</feature>
<sequence>MNLKKLIASAAICIAASGSAYADVINAGTIPSSSSSPWTDLVIHTGAGTTFTDTLSFTVTETQLSSSANGLALSLGGLTTSTISGLSYTLWSSSGTQIGGTYTGDNTTYTSLLSAAGSYYFLITGTVVGSVGGYAVSLQTSAVPEPATYAMMLAGLGLVGMVARRRKSKA</sequence>
<dbReference type="NCBIfam" id="TIGR02595">
    <property type="entry name" value="PEP_CTERM"/>
    <property type="match status" value="1"/>
</dbReference>
<keyword evidence="2" id="KW-0732">Signal</keyword>